<accession>A0AAV4W7W5</accession>
<dbReference type="EMBL" id="BPLQ01014221">
    <property type="protein sequence ID" value="GIY78294.1"/>
    <property type="molecule type" value="Genomic_DNA"/>
</dbReference>
<proteinExistence type="predicted"/>
<evidence type="ECO:0000313" key="2">
    <source>
        <dbReference type="Proteomes" id="UP001054837"/>
    </source>
</evidence>
<protein>
    <submittedName>
        <fullName evidence="1">Uncharacterized protein</fullName>
    </submittedName>
</protein>
<sequence>MYIIFEKSIVTSRAYKETHITNFLRYYIDYFNESGESSRAFLFATSNFIKLNATILNALAVTVTVRKVEGPQNLGYEVLLLFPFRQRVERFDLWKALNLQFPGVFSDS</sequence>
<evidence type="ECO:0000313" key="1">
    <source>
        <dbReference type="EMBL" id="GIY78294.1"/>
    </source>
</evidence>
<organism evidence="1 2">
    <name type="scientific">Caerostris darwini</name>
    <dbReference type="NCBI Taxonomy" id="1538125"/>
    <lineage>
        <taxon>Eukaryota</taxon>
        <taxon>Metazoa</taxon>
        <taxon>Ecdysozoa</taxon>
        <taxon>Arthropoda</taxon>
        <taxon>Chelicerata</taxon>
        <taxon>Arachnida</taxon>
        <taxon>Araneae</taxon>
        <taxon>Araneomorphae</taxon>
        <taxon>Entelegynae</taxon>
        <taxon>Araneoidea</taxon>
        <taxon>Araneidae</taxon>
        <taxon>Caerostris</taxon>
    </lineage>
</organism>
<gene>
    <name evidence="1" type="ORF">CDAR_124391</name>
</gene>
<name>A0AAV4W7W5_9ARAC</name>
<dbReference type="Proteomes" id="UP001054837">
    <property type="component" value="Unassembled WGS sequence"/>
</dbReference>
<comment type="caution">
    <text evidence="1">The sequence shown here is derived from an EMBL/GenBank/DDBJ whole genome shotgun (WGS) entry which is preliminary data.</text>
</comment>
<reference evidence="1 2" key="1">
    <citation type="submission" date="2021-06" db="EMBL/GenBank/DDBJ databases">
        <title>Caerostris darwini draft genome.</title>
        <authorList>
            <person name="Kono N."/>
            <person name="Arakawa K."/>
        </authorList>
    </citation>
    <scope>NUCLEOTIDE SEQUENCE [LARGE SCALE GENOMIC DNA]</scope>
</reference>
<dbReference type="AlphaFoldDB" id="A0AAV4W7W5"/>
<keyword evidence="2" id="KW-1185">Reference proteome</keyword>